<proteinExistence type="predicted"/>
<evidence type="ECO:0000313" key="7">
    <source>
        <dbReference type="EMBL" id="KAK6141999.1"/>
    </source>
</evidence>
<evidence type="ECO:0000256" key="5">
    <source>
        <dbReference type="SAM" id="MobiDB-lite"/>
    </source>
</evidence>
<sequence>MDMTNFRPDQIHVAQQTRRDKLRFHHGSNNMEVYANNMNQTLPSHDNGLNHENATFRNCRPEGSSNICYDPSQFCSEIPNNFNPVIIRDDPQQYFSTWKSIGSQSTTDWVANQGPNFVGEGPGPSLKIINTSNIPTPLIDNQSSEISDMHCGSNSSIYHNTLQELVTSSNVVRSFVQHPSNLISDLDYNPTAKDNSNTQALSLSLSSLPSPKVHATTQIAEYNLGNARQDVIHRNPGPLGPFTGYATILRSSKFLRPAQVLLDELCCGARCKNVEICRLSDKILEEVRVSGDSSGSLFGFNGLNDRSGANGGSGCWVDSYHQPVENLQKKAKLLYMQDEVCKRYKQYHQQMQMVVSSFESVAGLSAATPYVSLALKTVSKHFRCLKNAITDQLKSIRNALGEELLSSPNSAGTSSNKGDANVSMVKFFNQSFHKQKGAASLGINLESQHVWRPQRGLPERAVSILRAWLFDHFLHPNSERKSRLTLHRECSGILWCEGNFGGPIQVSNWFINARVRVWKPMVEEIHMLETKGVAAADQTRILDPPITANCDDKSNNITQSSNNRLRMITATPDNQVECSNATPSDQPEPDRFNPNAWNHEKRSRIEYHVPSSSVIDGPLMGFVPRPSHEMAGLGAVSLTLGLRQSAENGQRTSTFQPQEDHRRLRPHFGGQMIRDFVG</sequence>
<keyword evidence="1" id="KW-0238">DNA-binding</keyword>
<dbReference type="Gene3D" id="1.10.10.60">
    <property type="entry name" value="Homeodomain-like"/>
    <property type="match status" value="1"/>
</dbReference>
<dbReference type="InterPro" id="IPR006563">
    <property type="entry name" value="POX_dom"/>
</dbReference>
<keyword evidence="4" id="KW-0539">Nucleus</keyword>
<feature type="compositionally biased region" description="Polar residues" evidence="5">
    <location>
        <begin position="573"/>
        <end position="585"/>
    </location>
</feature>
<keyword evidence="3" id="KW-0804">Transcription</keyword>
<evidence type="ECO:0000256" key="4">
    <source>
        <dbReference type="ARBA" id="ARBA00023242"/>
    </source>
</evidence>
<dbReference type="Proteomes" id="UP001318860">
    <property type="component" value="Unassembled WGS sequence"/>
</dbReference>
<evidence type="ECO:0000259" key="6">
    <source>
        <dbReference type="SMART" id="SM00574"/>
    </source>
</evidence>
<reference evidence="7 8" key="1">
    <citation type="journal article" date="2021" name="Comput. Struct. Biotechnol. J.">
        <title>De novo genome assembly of the potent medicinal plant Rehmannia glutinosa using nanopore technology.</title>
        <authorList>
            <person name="Ma L."/>
            <person name="Dong C."/>
            <person name="Song C."/>
            <person name="Wang X."/>
            <person name="Zheng X."/>
            <person name="Niu Y."/>
            <person name="Chen S."/>
            <person name="Feng W."/>
        </authorList>
    </citation>
    <scope>NUCLEOTIDE SEQUENCE [LARGE SCALE GENOMIC DNA]</scope>
    <source>
        <strain evidence="7">DH-2019</strain>
    </source>
</reference>
<comment type="caution">
    <text evidence="7">The sequence shown here is derived from an EMBL/GenBank/DDBJ whole genome shotgun (WGS) entry which is preliminary data.</text>
</comment>
<keyword evidence="2" id="KW-0371">Homeobox</keyword>
<gene>
    <name evidence="7" type="ORF">DH2020_016215</name>
</gene>
<dbReference type="InterPro" id="IPR009057">
    <property type="entry name" value="Homeodomain-like_sf"/>
</dbReference>
<dbReference type="EMBL" id="JABTTQ020000023">
    <property type="protein sequence ID" value="KAK6141999.1"/>
    <property type="molecule type" value="Genomic_DNA"/>
</dbReference>
<dbReference type="InterPro" id="IPR050224">
    <property type="entry name" value="TALE_homeobox"/>
</dbReference>
<evidence type="ECO:0000256" key="1">
    <source>
        <dbReference type="ARBA" id="ARBA00023125"/>
    </source>
</evidence>
<dbReference type="SMART" id="SM00574">
    <property type="entry name" value="POX"/>
    <property type="match status" value="1"/>
</dbReference>
<feature type="domain" description="POX" evidence="6">
    <location>
        <begin position="243"/>
        <end position="391"/>
    </location>
</feature>
<organism evidence="7 8">
    <name type="scientific">Rehmannia glutinosa</name>
    <name type="common">Chinese foxglove</name>
    <dbReference type="NCBI Taxonomy" id="99300"/>
    <lineage>
        <taxon>Eukaryota</taxon>
        <taxon>Viridiplantae</taxon>
        <taxon>Streptophyta</taxon>
        <taxon>Embryophyta</taxon>
        <taxon>Tracheophyta</taxon>
        <taxon>Spermatophyta</taxon>
        <taxon>Magnoliopsida</taxon>
        <taxon>eudicotyledons</taxon>
        <taxon>Gunneridae</taxon>
        <taxon>Pentapetalae</taxon>
        <taxon>asterids</taxon>
        <taxon>lamiids</taxon>
        <taxon>Lamiales</taxon>
        <taxon>Orobanchaceae</taxon>
        <taxon>Rehmannieae</taxon>
        <taxon>Rehmannia</taxon>
    </lineage>
</organism>
<accession>A0ABR0W4T7</accession>
<keyword evidence="8" id="KW-1185">Reference proteome</keyword>
<dbReference type="PANTHER" id="PTHR11850">
    <property type="entry name" value="HOMEOBOX PROTEIN TRANSCRIPTION FACTORS"/>
    <property type="match status" value="1"/>
</dbReference>
<name>A0ABR0W4T7_REHGL</name>
<evidence type="ECO:0000313" key="8">
    <source>
        <dbReference type="Proteomes" id="UP001318860"/>
    </source>
</evidence>
<dbReference type="SUPFAM" id="SSF46689">
    <property type="entry name" value="Homeodomain-like"/>
    <property type="match status" value="1"/>
</dbReference>
<evidence type="ECO:0000256" key="2">
    <source>
        <dbReference type="ARBA" id="ARBA00023155"/>
    </source>
</evidence>
<protein>
    <recommendedName>
        <fullName evidence="6">POX domain-containing protein</fullName>
    </recommendedName>
</protein>
<dbReference type="Pfam" id="PF07526">
    <property type="entry name" value="POX"/>
    <property type="match status" value="1"/>
</dbReference>
<feature type="region of interest" description="Disordered" evidence="5">
    <location>
        <begin position="573"/>
        <end position="596"/>
    </location>
</feature>
<evidence type="ECO:0000256" key="3">
    <source>
        <dbReference type="ARBA" id="ARBA00023163"/>
    </source>
</evidence>